<dbReference type="Proteomes" id="UP000828390">
    <property type="component" value="Unassembled WGS sequence"/>
</dbReference>
<name>A0A9D4EJZ1_DREPO</name>
<keyword evidence="2" id="KW-1185">Reference proteome</keyword>
<comment type="caution">
    <text evidence="1">The sequence shown here is derived from an EMBL/GenBank/DDBJ whole genome shotgun (WGS) entry which is preliminary data.</text>
</comment>
<evidence type="ECO:0000313" key="2">
    <source>
        <dbReference type="Proteomes" id="UP000828390"/>
    </source>
</evidence>
<organism evidence="1 2">
    <name type="scientific">Dreissena polymorpha</name>
    <name type="common">Zebra mussel</name>
    <name type="synonym">Mytilus polymorpha</name>
    <dbReference type="NCBI Taxonomy" id="45954"/>
    <lineage>
        <taxon>Eukaryota</taxon>
        <taxon>Metazoa</taxon>
        <taxon>Spiralia</taxon>
        <taxon>Lophotrochozoa</taxon>
        <taxon>Mollusca</taxon>
        <taxon>Bivalvia</taxon>
        <taxon>Autobranchia</taxon>
        <taxon>Heteroconchia</taxon>
        <taxon>Euheterodonta</taxon>
        <taxon>Imparidentia</taxon>
        <taxon>Neoheterodontei</taxon>
        <taxon>Myida</taxon>
        <taxon>Dreissenoidea</taxon>
        <taxon>Dreissenidae</taxon>
        <taxon>Dreissena</taxon>
    </lineage>
</organism>
<evidence type="ECO:0000313" key="1">
    <source>
        <dbReference type="EMBL" id="KAH3781692.1"/>
    </source>
</evidence>
<reference evidence="1" key="1">
    <citation type="journal article" date="2019" name="bioRxiv">
        <title>The Genome of the Zebra Mussel, Dreissena polymorpha: A Resource for Invasive Species Research.</title>
        <authorList>
            <person name="McCartney M.A."/>
            <person name="Auch B."/>
            <person name="Kono T."/>
            <person name="Mallez S."/>
            <person name="Zhang Y."/>
            <person name="Obille A."/>
            <person name="Becker A."/>
            <person name="Abrahante J.E."/>
            <person name="Garbe J."/>
            <person name="Badalamenti J.P."/>
            <person name="Herman A."/>
            <person name="Mangelson H."/>
            <person name="Liachko I."/>
            <person name="Sullivan S."/>
            <person name="Sone E.D."/>
            <person name="Koren S."/>
            <person name="Silverstein K.A.T."/>
            <person name="Beckman K.B."/>
            <person name="Gohl D.M."/>
        </authorList>
    </citation>
    <scope>NUCLEOTIDE SEQUENCE</scope>
    <source>
        <strain evidence="1">Duluth1</strain>
        <tissue evidence="1">Whole animal</tissue>
    </source>
</reference>
<accession>A0A9D4EJZ1</accession>
<gene>
    <name evidence="1" type="ORF">DPMN_159594</name>
</gene>
<dbReference type="EMBL" id="JAIWYP010000008">
    <property type="protein sequence ID" value="KAH3781692.1"/>
    <property type="molecule type" value="Genomic_DNA"/>
</dbReference>
<protein>
    <submittedName>
        <fullName evidence="1">Uncharacterized protein</fullName>
    </submittedName>
</protein>
<proteinExistence type="predicted"/>
<sequence>MALNLTTASVQLCCNGCRRKSKACKPIGNTCRCVEKANQGVVAKILSDASSRSADDIRGAEIRRRLFGHVLGNV</sequence>
<dbReference type="AlphaFoldDB" id="A0A9D4EJZ1"/>
<reference evidence="1" key="2">
    <citation type="submission" date="2020-11" db="EMBL/GenBank/DDBJ databases">
        <authorList>
            <person name="McCartney M.A."/>
            <person name="Auch B."/>
            <person name="Kono T."/>
            <person name="Mallez S."/>
            <person name="Becker A."/>
            <person name="Gohl D.M."/>
            <person name="Silverstein K.A.T."/>
            <person name="Koren S."/>
            <person name="Bechman K.B."/>
            <person name="Herman A."/>
            <person name="Abrahante J.E."/>
            <person name="Garbe J."/>
        </authorList>
    </citation>
    <scope>NUCLEOTIDE SEQUENCE</scope>
    <source>
        <strain evidence="1">Duluth1</strain>
        <tissue evidence="1">Whole animal</tissue>
    </source>
</reference>